<protein>
    <submittedName>
        <fullName evidence="1">Uncharacterized protein</fullName>
    </submittedName>
</protein>
<proteinExistence type="predicted"/>
<name>A0A2P2QKL6_RHIMU</name>
<organism evidence="1">
    <name type="scientific">Rhizophora mucronata</name>
    <name type="common">Asiatic mangrove</name>
    <dbReference type="NCBI Taxonomy" id="61149"/>
    <lineage>
        <taxon>Eukaryota</taxon>
        <taxon>Viridiplantae</taxon>
        <taxon>Streptophyta</taxon>
        <taxon>Embryophyta</taxon>
        <taxon>Tracheophyta</taxon>
        <taxon>Spermatophyta</taxon>
        <taxon>Magnoliopsida</taxon>
        <taxon>eudicotyledons</taxon>
        <taxon>Gunneridae</taxon>
        <taxon>Pentapetalae</taxon>
        <taxon>rosids</taxon>
        <taxon>fabids</taxon>
        <taxon>Malpighiales</taxon>
        <taxon>Rhizophoraceae</taxon>
        <taxon>Rhizophora</taxon>
    </lineage>
</organism>
<sequence length="28" mass="3284">MGLAEWLELGKIWDSISTKYQLERCLLS</sequence>
<dbReference type="EMBL" id="GGEC01087047">
    <property type="protein sequence ID" value="MBX67531.1"/>
    <property type="molecule type" value="Transcribed_RNA"/>
</dbReference>
<accession>A0A2P2QKL6</accession>
<evidence type="ECO:0000313" key="1">
    <source>
        <dbReference type="EMBL" id="MBX67531.1"/>
    </source>
</evidence>
<reference evidence="1" key="1">
    <citation type="submission" date="2018-02" db="EMBL/GenBank/DDBJ databases">
        <title>Rhizophora mucronata_Transcriptome.</title>
        <authorList>
            <person name="Meera S.P."/>
            <person name="Sreeshan A."/>
            <person name="Augustine A."/>
        </authorList>
    </citation>
    <scope>NUCLEOTIDE SEQUENCE</scope>
    <source>
        <tissue evidence="1">Leaf</tissue>
    </source>
</reference>
<dbReference type="AlphaFoldDB" id="A0A2P2QKL6"/>